<feature type="domain" description="Periplasmic binding protein" evidence="4">
    <location>
        <begin position="43"/>
        <end position="284"/>
    </location>
</feature>
<dbReference type="Pfam" id="PF13407">
    <property type="entry name" value="Peripla_BP_4"/>
    <property type="match status" value="1"/>
</dbReference>
<dbReference type="Proteomes" id="UP000295221">
    <property type="component" value="Unassembled WGS sequence"/>
</dbReference>
<reference evidence="5 6" key="1">
    <citation type="submission" date="2019-03" db="EMBL/GenBank/DDBJ databases">
        <title>Genomic Encyclopedia of Type Strains, Phase IV (KMG-IV): sequencing the most valuable type-strain genomes for metagenomic binning, comparative biology and taxonomic classification.</title>
        <authorList>
            <person name="Goeker M."/>
        </authorList>
    </citation>
    <scope>NUCLEOTIDE SEQUENCE [LARGE SCALE GENOMIC DNA]</scope>
    <source>
        <strain evidence="5 6">DSM 24179</strain>
    </source>
</reference>
<comment type="similarity">
    <text evidence="2">Belongs to the bacterial solute-binding protein 2 family.</text>
</comment>
<proteinExistence type="inferred from homology"/>
<evidence type="ECO:0000256" key="1">
    <source>
        <dbReference type="ARBA" id="ARBA00004196"/>
    </source>
</evidence>
<comment type="subcellular location">
    <subcellularLocation>
        <location evidence="1">Cell envelope</location>
    </subcellularLocation>
</comment>
<evidence type="ECO:0000256" key="2">
    <source>
        <dbReference type="ARBA" id="ARBA00007639"/>
    </source>
</evidence>
<dbReference type="OrthoDB" id="9773673at2"/>
<dbReference type="InterPro" id="IPR025997">
    <property type="entry name" value="SBP_2_dom"/>
</dbReference>
<keyword evidence="3" id="KW-0732">Signal</keyword>
<dbReference type="InterPro" id="IPR050555">
    <property type="entry name" value="Bact_Solute-Bind_Prot2"/>
</dbReference>
<dbReference type="PANTHER" id="PTHR30036">
    <property type="entry name" value="D-XYLOSE-BINDING PERIPLASMIC PROTEIN"/>
    <property type="match status" value="1"/>
</dbReference>
<dbReference type="EMBL" id="SLWK01000004">
    <property type="protein sequence ID" value="TCO08859.1"/>
    <property type="molecule type" value="Genomic_DNA"/>
</dbReference>
<comment type="caution">
    <text evidence="5">The sequence shown here is derived from an EMBL/GenBank/DDBJ whole genome shotgun (WGS) entry which is preliminary data.</text>
</comment>
<accession>A0A4R2GJF0</accession>
<dbReference type="InterPro" id="IPR028082">
    <property type="entry name" value="Peripla_BP_I"/>
</dbReference>
<dbReference type="RefSeq" id="WP_132433437.1">
    <property type="nucleotide sequence ID" value="NZ_SLWK01000004.1"/>
</dbReference>
<name>A0A4R2GJF0_9BACT</name>
<evidence type="ECO:0000256" key="3">
    <source>
        <dbReference type="ARBA" id="ARBA00022729"/>
    </source>
</evidence>
<keyword evidence="6" id="KW-1185">Reference proteome</keyword>
<dbReference type="GO" id="GO:0030288">
    <property type="term" value="C:outer membrane-bounded periplasmic space"/>
    <property type="evidence" value="ECO:0007669"/>
    <property type="project" value="TreeGrafter"/>
</dbReference>
<protein>
    <submittedName>
        <fullName evidence="5">D-xylose transport system substrate-binding protein</fullName>
    </submittedName>
</protein>
<evidence type="ECO:0000259" key="4">
    <source>
        <dbReference type="Pfam" id="PF13407"/>
    </source>
</evidence>
<dbReference type="GO" id="GO:0030246">
    <property type="term" value="F:carbohydrate binding"/>
    <property type="evidence" value="ECO:0007669"/>
    <property type="project" value="TreeGrafter"/>
</dbReference>
<dbReference type="AlphaFoldDB" id="A0A4R2GJF0"/>
<sequence>MRHFLSILVLISLILLSSCSKRSDFTVAYLNPSEDRVRFVNEGRFMGERFAELGVNFIVRSAEDNDALQLRQGYELLDEGVDMLIIACVNGNTIAPLVRDAQRRGVRVIAYNRLINNSDYDLFITGNNQQIAQIFCDEALRLKPTGNYIVLGGDRFDRNGLELKQHIDSILAPHIESGRINLIYSTFVENWSGTRAKFELQQILESHGTDIDAVIACSDPMGVGAIELLSEYGLEGDVVVTGQDAILEAVRQVYNGNMTVTVYHPHRALGYRVADLAFEMLNGERSSRLANWETFNGFVEIPTYRMNSVAITRQSIEEELINVGQYTWNQIRN</sequence>
<dbReference type="PROSITE" id="PS51257">
    <property type="entry name" value="PROKAR_LIPOPROTEIN"/>
    <property type="match status" value="1"/>
</dbReference>
<dbReference type="PANTHER" id="PTHR30036:SF1">
    <property type="entry name" value="D-XYLOSE-BINDING PERIPLASMIC PROTEIN"/>
    <property type="match status" value="1"/>
</dbReference>
<evidence type="ECO:0000313" key="6">
    <source>
        <dbReference type="Proteomes" id="UP000295221"/>
    </source>
</evidence>
<gene>
    <name evidence="5" type="ORF">EV194_104170</name>
</gene>
<evidence type="ECO:0000313" key="5">
    <source>
        <dbReference type="EMBL" id="TCO08859.1"/>
    </source>
</evidence>
<dbReference type="SUPFAM" id="SSF53822">
    <property type="entry name" value="Periplasmic binding protein-like I"/>
    <property type="match status" value="1"/>
</dbReference>
<dbReference type="Gene3D" id="3.40.50.2300">
    <property type="match status" value="2"/>
</dbReference>
<organism evidence="5 6">
    <name type="scientific">Natronoflexus pectinivorans</name>
    <dbReference type="NCBI Taxonomy" id="682526"/>
    <lineage>
        <taxon>Bacteria</taxon>
        <taxon>Pseudomonadati</taxon>
        <taxon>Bacteroidota</taxon>
        <taxon>Bacteroidia</taxon>
        <taxon>Marinilabiliales</taxon>
        <taxon>Marinilabiliaceae</taxon>
        <taxon>Natronoflexus</taxon>
    </lineage>
</organism>